<dbReference type="EMBL" id="JAVIJP010000018">
    <property type="protein sequence ID" value="KAL3639064.1"/>
    <property type="molecule type" value="Genomic_DNA"/>
</dbReference>
<accession>A0ABD3DCZ1</accession>
<feature type="region of interest" description="Disordered" evidence="1">
    <location>
        <begin position="61"/>
        <end position="86"/>
    </location>
</feature>
<evidence type="ECO:0000313" key="2">
    <source>
        <dbReference type="EMBL" id="KAL3639064.1"/>
    </source>
</evidence>
<name>A0ABD3DCZ1_9LAMI</name>
<evidence type="ECO:0000313" key="3">
    <source>
        <dbReference type="Proteomes" id="UP001632038"/>
    </source>
</evidence>
<organism evidence="2 3">
    <name type="scientific">Castilleja foliolosa</name>
    <dbReference type="NCBI Taxonomy" id="1961234"/>
    <lineage>
        <taxon>Eukaryota</taxon>
        <taxon>Viridiplantae</taxon>
        <taxon>Streptophyta</taxon>
        <taxon>Embryophyta</taxon>
        <taxon>Tracheophyta</taxon>
        <taxon>Spermatophyta</taxon>
        <taxon>Magnoliopsida</taxon>
        <taxon>eudicotyledons</taxon>
        <taxon>Gunneridae</taxon>
        <taxon>Pentapetalae</taxon>
        <taxon>asterids</taxon>
        <taxon>lamiids</taxon>
        <taxon>Lamiales</taxon>
        <taxon>Orobanchaceae</taxon>
        <taxon>Pedicularideae</taxon>
        <taxon>Castillejinae</taxon>
        <taxon>Castilleja</taxon>
    </lineage>
</organism>
<dbReference type="PANTHER" id="PTHR34792:SF1">
    <property type="entry name" value="OS02G0121500 PROTEIN"/>
    <property type="match status" value="1"/>
</dbReference>
<comment type="caution">
    <text evidence="2">The sequence shown here is derived from an EMBL/GenBank/DDBJ whole genome shotgun (WGS) entry which is preliminary data.</text>
</comment>
<proteinExistence type="predicted"/>
<dbReference type="Proteomes" id="UP001632038">
    <property type="component" value="Unassembled WGS sequence"/>
</dbReference>
<evidence type="ECO:0000256" key="1">
    <source>
        <dbReference type="SAM" id="MobiDB-lite"/>
    </source>
</evidence>
<dbReference type="InterPro" id="IPR040305">
    <property type="entry name" value="At1g75730-like"/>
</dbReference>
<keyword evidence="3" id="KW-1185">Reference proteome</keyword>
<dbReference type="AlphaFoldDB" id="A0ABD3DCZ1"/>
<reference evidence="3" key="1">
    <citation type="journal article" date="2024" name="IScience">
        <title>Strigolactones Initiate the Formation of Haustorium-like Structures in Castilleja.</title>
        <authorList>
            <person name="Buerger M."/>
            <person name="Peterson D."/>
            <person name="Chory J."/>
        </authorList>
    </citation>
    <scope>NUCLEOTIDE SEQUENCE [LARGE SCALE GENOMIC DNA]</scope>
</reference>
<gene>
    <name evidence="2" type="ORF">CASFOL_016971</name>
</gene>
<sequence length="524" mass="58376">MGSVGGEVESQPSLSDCNKYKLPRKLLVDSGAVNHDSIPRKLRSAIKKRVRVSVTSPLSISKKNRHVEKDGVTKSKPKKRGHISKDEEEVAETLFALASMFSEPINKKSPTILETGSSMNAVEDVGMPAVREESTKINSEVILESTCHSPNLMDSKAQIVKSQSSSGAKKRDVIDLEHVPASEAQFGNNYYPTDDTYNETGYQCSETQRSCQRLPGWLKSTNFASKQRVTENNISTEKCLVAVQSNKSWKRSSAHVYISRLIKVLQITEKNDERSPEKPAQLTSFNDIIVSAVEKGPSEIKNDIFPHKRLIQDRQLASETSTLYSAKDGYNFLSLGMELNRAGPSYAAPRQVHASYAESQKHPSMLFSLPQNGYSSSYKYGDNSALAAQQVQAPQYLSSCSTITNGNYTARMGLQQQKRADQIRDQYNTVGVGSSHIIPDWRNEKTESTSTHVNCAQALFPNLMGSTKYQQFIPPSEQQRRLASIDSSFSLPNVKMNQHRQFPLGFQRNGGPAFYYGNAHQFLR</sequence>
<dbReference type="PANTHER" id="PTHR34792">
    <property type="entry name" value="OS02G0121500 PROTEIN"/>
    <property type="match status" value="1"/>
</dbReference>
<protein>
    <submittedName>
        <fullName evidence="2">Uncharacterized protein</fullName>
    </submittedName>
</protein>